<dbReference type="OrthoDB" id="4022350at2759"/>
<dbReference type="Proteomes" id="UP000694255">
    <property type="component" value="Unassembled WGS sequence"/>
</dbReference>
<evidence type="ECO:0008006" key="3">
    <source>
        <dbReference type="Google" id="ProtNLM"/>
    </source>
</evidence>
<accession>A0A8J5QDP2</accession>
<name>A0A8J5QDP2_9ASCO</name>
<proteinExistence type="predicted"/>
<reference evidence="1 2" key="1">
    <citation type="journal article" date="2021" name="DNA Res.">
        <title>Genome analysis of Candida subhashii reveals its hybrid nature and dual mitochondrial genome conformations.</title>
        <authorList>
            <person name="Mixao V."/>
            <person name="Hegedusova E."/>
            <person name="Saus E."/>
            <person name="Pryszcz L.P."/>
            <person name="Cillingova A."/>
            <person name="Nosek J."/>
            <person name="Gabaldon T."/>
        </authorList>
    </citation>
    <scope>NUCLEOTIDE SEQUENCE [LARGE SCALE GENOMIC DNA]</scope>
    <source>
        <strain evidence="1 2">CBS 10753</strain>
    </source>
</reference>
<protein>
    <recommendedName>
        <fullName evidence="3">F-box domain-containing protein</fullName>
    </recommendedName>
</protein>
<evidence type="ECO:0000313" key="2">
    <source>
        <dbReference type="Proteomes" id="UP000694255"/>
    </source>
</evidence>
<keyword evidence="2" id="KW-1185">Reference proteome</keyword>
<organism evidence="1 2">
    <name type="scientific">[Candida] subhashii</name>
    <dbReference type="NCBI Taxonomy" id="561895"/>
    <lineage>
        <taxon>Eukaryota</taxon>
        <taxon>Fungi</taxon>
        <taxon>Dikarya</taxon>
        <taxon>Ascomycota</taxon>
        <taxon>Saccharomycotina</taxon>
        <taxon>Pichiomycetes</taxon>
        <taxon>Debaryomycetaceae</taxon>
        <taxon>Spathaspora</taxon>
    </lineage>
</organism>
<gene>
    <name evidence="1" type="ORF">J8A68_005740</name>
</gene>
<comment type="caution">
    <text evidence="1">The sequence shown here is derived from an EMBL/GenBank/DDBJ whole genome shotgun (WGS) entry which is preliminary data.</text>
</comment>
<evidence type="ECO:0000313" key="1">
    <source>
        <dbReference type="EMBL" id="KAG7660778.1"/>
    </source>
</evidence>
<dbReference type="GeneID" id="73472540"/>
<dbReference type="AlphaFoldDB" id="A0A8J5QDP2"/>
<dbReference type="RefSeq" id="XP_049261011.1">
    <property type="nucleotide sequence ID" value="XM_049409838.1"/>
</dbReference>
<sequence>MGFVNPGKSLKKRKLRKSISLTTSLSTCDNNDFFKHKKPQHSSITLDSLPPSIIKQIFIFVGPHNNLPLVNKRVNQILKFNPNLQIETGAPWENFSLVKSMIDRYYLCDMNERVDFALVEDMIEYYFSRLGEITQKFGSECRQCELLGPIAINIGMIDNIVEVYKSEKFALLGTSVHNRFATIAVINKFARERCGESISFRTTEEIEFHKKRRLQILRFKFDELRYYLNRARAELEAGQFDPCPDVREENYIQNILDSRSQASPFEGSEGIPQLPVYDDEDLRIEGFHDADFPKSLQVYLEYMDVNYQFPTPSDSDFVWTVPASLVSRDLEFAFSRIPHEKVRHIDPLVSALLKWFHPEVIRSHHPSKSFEDYISLLLENTVCSDTHEDAVYECFELYDIYSKQASPTPESKHRVEHMLEDLKRGALLLIQASGESFDSDQIWKYLRELGNKDLMHEILASDVPLPSPGIDWNF</sequence>
<dbReference type="EMBL" id="JAGSYN010000274">
    <property type="protein sequence ID" value="KAG7660778.1"/>
    <property type="molecule type" value="Genomic_DNA"/>
</dbReference>